<dbReference type="Proteomes" id="UP001633002">
    <property type="component" value="Unassembled WGS sequence"/>
</dbReference>
<evidence type="ECO:0000256" key="1">
    <source>
        <dbReference type="SAM" id="MobiDB-lite"/>
    </source>
</evidence>
<feature type="compositionally biased region" description="Polar residues" evidence="1">
    <location>
        <begin position="145"/>
        <end position="166"/>
    </location>
</feature>
<dbReference type="EMBL" id="JBJQOH010000007">
    <property type="protein sequence ID" value="KAL3678734.1"/>
    <property type="molecule type" value="Genomic_DNA"/>
</dbReference>
<feature type="region of interest" description="Disordered" evidence="1">
    <location>
        <begin position="129"/>
        <end position="188"/>
    </location>
</feature>
<evidence type="ECO:0000313" key="3">
    <source>
        <dbReference type="Proteomes" id="UP001633002"/>
    </source>
</evidence>
<keyword evidence="3" id="KW-1185">Reference proteome</keyword>
<reference evidence="2 3" key="1">
    <citation type="submission" date="2024-09" db="EMBL/GenBank/DDBJ databases">
        <title>Chromosome-scale assembly of Riccia sorocarpa.</title>
        <authorList>
            <person name="Paukszto L."/>
        </authorList>
    </citation>
    <scope>NUCLEOTIDE SEQUENCE [LARGE SCALE GENOMIC DNA]</scope>
    <source>
        <strain evidence="2">LP-2024</strain>
        <tissue evidence="2">Aerial parts of the thallus</tissue>
    </source>
</reference>
<comment type="caution">
    <text evidence="2">The sequence shown here is derived from an EMBL/GenBank/DDBJ whole genome shotgun (WGS) entry which is preliminary data.</text>
</comment>
<sequence length="188" mass="20298">MLDSEGCTGGVSEKENVVTEGNGAQKSFVFTASADGRTDGISKRSPLQDIGNLVEISRTSIDRRESRSPVQKRGRPMTSDLNLLAEQIARNSEEHQRLQRLWQEKQVATQILKPATVVNGLMETIARGGDKGTSLFQPPKPPEIGSSSQAKNNNSVQASKITTGTKKTSERHSASSEGEEGACLDECQ</sequence>
<feature type="compositionally biased region" description="Acidic residues" evidence="1">
    <location>
        <begin position="177"/>
        <end position="188"/>
    </location>
</feature>
<evidence type="ECO:0000313" key="2">
    <source>
        <dbReference type="EMBL" id="KAL3678734.1"/>
    </source>
</evidence>
<name>A0ABD3GJX8_9MARC</name>
<organism evidence="2 3">
    <name type="scientific">Riccia sorocarpa</name>
    <dbReference type="NCBI Taxonomy" id="122646"/>
    <lineage>
        <taxon>Eukaryota</taxon>
        <taxon>Viridiplantae</taxon>
        <taxon>Streptophyta</taxon>
        <taxon>Embryophyta</taxon>
        <taxon>Marchantiophyta</taxon>
        <taxon>Marchantiopsida</taxon>
        <taxon>Marchantiidae</taxon>
        <taxon>Marchantiales</taxon>
        <taxon>Ricciaceae</taxon>
        <taxon>Riccia</taxon>
    </lineage>
</organism>
<dbReference type="AlphaFoldDB" id="A0ABD3GJX8"/>
<gene>
    <name evidence="2" type="ORF">R1sor_021690</name>
</gene>
<feature type="region of interest" description="Disordered" evidence="1">
    <location>
        <begin position="58"/>
        <end position="77"/>
    </location>
</feature>
<protein>
    <submittedName>
        <fullName evidence="2">Uncharacterized protein</fullName>
    </submittedName>
</protein>
<accession>A0ABD3GJX8</accession>
<proteinExistence type="predicted"/>